<keyword evidence="3" id="KW-1185">Reference proteome</keyword>
<dbReference type="Pfam" id="PF18765">
    <property type="entry name" value="Polbeta"/>
    <property type="match status" value="1"/>
</dbReference>
<dbReference type="EMBL" id="BHZE01000005">
    <property type="protein sequence ID" value="GCD77268.1"/>
    <property type="molecule type" value="Genomic_DNA"/>
</dbReference>
<organism evidence="2 3">
    <name type="scientific">Thermaurantimonas aggregans</name>
    <dbReference type="NCBI Taxonomy" id="2173829"/>
    <lineage>
        <taxon>Bacteria</taxon>
        <taxon>Pseudomonadati</taxon>
        <taxon>Bacteroidota</taxon>
        <taxon>Flavobacteriia</taxon>
        <taxon>Flavobacteriales</taxon>
        <taxon>Schleiferiaceae</taxon>
        <taxon>Thermaurantimonas</taxon>
    </lineage>
</organism>
<dbReference type="CDD" id="cd05403">
    <property type="entry name" value="NT_KNTase_like"/>
    <property type="match status" value="1"/>
</dbReference>
<protein>
    <recommendedName>
        <fullName evidence="1">Polymerase beta nucleotidyltransferase domain-containing protein</fullName>
    </recommendedName>
</protein>
<accession>A0A401XJS8</accession>
<dbReference type="InterPro" id="IPR041633">
    <property type="entry name" value="Polbeta"/>
</dbReference>
<dbReference type="Gene3D" id="3.30.460.10">
    <property type="entry name" value="Beta Polymerase, domain 2"/>
    <property type="match status" value="1"/>
</dbReference>
<sequence>MILGISYPIPQSLVKLYYRCEPLENFVFKYPEIQHLCAFHNVKELYLIGSAARGQFKEGDDLDFLIDFLTDEHLERNEKFVSFKTSLMEILNQDIDLYDVKYLTEDLIKKGDTTSILLYQKN</sequence>
<dbReference type="SUPFAM" id="SSF81301">
    <property type="entry name" value="Nucleotidyltransferase"/>
    <property type="match status" value="1"/>
</dbReference>
<reference evidence="2 3" key="1">
    <citation type="submission" date="2018-11" db="EMBL/GenBank/DDBJ databases">
        <title>Schleiferia aggregans sp. nov., a moderately thermophilic heterotrophic bacterium isolated from microbial mats at a terrestrial hot spring.</title>
        <authorList>
            <person name="Iino T."/>
            <person name="Ohkuma M."/>
            <person name="Haruta S."/>
        </authorList>
    </citation>
    <scope>NUCLEOTIDE SEQUENCE [LARGE SCALE GENOMIC DNA]</scope>
    <source>
        <strain evidence="2 3">LA</strain>
    </source>
</reference>
<dbReference type="AlphaFoldDB" id="A0A401XJS8"/>
<name>A0A401XJS8_9FLAO</name>
<evidence type="ECO:0000313" key="2">
    <source>
        <dbReference type="EMBL" id="GCD77268.1"/>
    </source>
</evidence>
<evidence type="ECO:0000259" key="1">
    <source>
        <dbReference type="Pfam" id="PF18765"/>
    </source>
</evidence>
<dbReference type="Proteomes" id="UP000286715">
    <property type="component" value="Unassembled WGS sequence"/>
</dbReference>
<dbReference type="InterPro" id="IPR043519">
    <property type="entry name" value="NT_sf"/>
</dbReference>
<evidence type="ECO:0000313" key="3">
    <source>
        <dbReference type="Proteomes" id="UP000286715"/>
    </source>
</evidence>
<dbReference type="RefSeq" id="WP_124397328.1">
    <property type="nucleotide sequence ID" value="NZ_BHZE01000005.1"/>
</dbReference>
<proteinExistence type="predicted"/>
<dbReference type="OrthoDB" id="9793933at2"/>
<gene>
    <name evidence="2" type="ORF">JCM31826_07500</name>
</gene>
<feature type="domain" description="Polymerase beta nucleotidyltransferase" evidence="1">
    <location>
        <begin position="33"/>
        <end position="122"/>
    </location>
</feature>
<comment type="caution">
    <text evidence="2">The sequence shown here is derived from an EMBL/GenBank/DDBJ whole genome shotgun (WGS) entry which is preliminary data.</text>
</comment>